<comment type="similarity">
    <text evidence="3 10">Belongs to the glycosyl hydrolase 75 family.</text>
</comment>
<evidence type="ECO:0000256" key="1">
    <source>
        <dbReference type="ARBA" id="ARBA00000405"/>
    </source>
</evidence>
<keyword evidence="4" id="KW-0964">Secreted</keyword>
<feature type="region of interest" description="Disordered" evidence="11">
    <location>
        <begin position="254"/>
        <end position="281"/>
    </location>
</feature>
<evidence type="ECO:0000256" key="11">
    <source>
        <dbReference type="SAM" id="MobiDB-lite"/>
    </source>
</evidence>
<dbReference type="InterPro" id="IPR009939">
    <property type="entry name" value="Chitosanase_fungal"/>
</dbReference>
<dbReference type="EMBL" id="MU855474">
    <property type="protein sequence ID" value="KAK3903007.1"/>
    <property type="molecule type" value="Genomic_DNA"/>
</dbReference>
<reference evidence="12" key="1">
    <citation type="journal article" date="2023" name="Mol. Phylogenet. Evol.">
        <title>Genome-scale phylogeny and comparative genomics of the fungal order Sordariales.</title>
        <authorList>
            <person name="Hensen N."/>
            <person name="Bonometti L."/>
            <person name="Westerberg I."/>
            <person name="Brannstrom I.O."/>
            <person name="Guillou S."/>
            <person name="Cros-Aarteil S."/>
            <person name="Calhoun S."/>
            <person name="Haridas S."/>
            <person name="Kuo A."/>
            <person name="Mondo S."/>
            <person name="Pangilinan J."/>
            <person name="Riley R."/>
            <person name="LaButti K."/>
            <person name="Andreopoulos B."/>
            <person name="Lipzen A."/>
            <person name="Chen C."/>
            <person name="Yan M."/>
            <person name="Daum C."/>
            <person name="Ng V."/>
            <person name="Clum A."/>
            <person name="Steindorff A."/>
            <person name="Ohm R.A."/>
            <person name="Martin F."/>
            <person name="Silar P."/>
            <person name="Natvig D.O."/>
            <person name="Lalanne C."/>
            <person name="Gautier V."/>
            <person name="Ament-Velasquez S.L."/>
            <person name="Kruys A."/>
            <person name="Hutchinson M.I."/>
            <person name="Powell A.J."/>
            <person name="Barry K."/>
            <person name="Miller A.N."/>
            <person name="Grigoriev I.V."/>
            <person name="Debuchy R."/>
            <person name="Gladieux P."/>
            <person name="Hiltunen Thoren M."/>
            <person name="Johannesson H."/>
        </authorList>
    </citation>
    <scope>NUCLEOTIDE SEQUENCE</scope>
    <source>
        <strain evidence="12">CBS 103.79</strain>
    </source>
</reference>
<dbReference type="AlphaFoldDB" id="A0AAN6MLA6"/>
<comment type="subcellular location">
    <subcellularLocation>
        <location evidence="2 10">Secreted</location>
    </subcellularLocation>
</comment>
<comment type="caution">
    <text evidence="12">The sequence shown here is derived from an EMBL/GenBank/DDBJ whole genome shotgun (WGS) entry which is preliminary data.</text>
</comment>
<comment type="function">
    <text evidence="10">Chitosanase catalyzing the endo-type cleavage of chitosan, the deacylated form of chitin. Chitosanase may be crucial in the degradation of the deacetylated portion of chitin in the fungal cell wall.</text>
</comment>
<dbReference type="Pfam" id="PF07335">
    <property type="entry name" value="Glyco_hydro_75"/>
    <property type="match status" value="1"/>
</dbReference>
<comment type="catalytic activity">
    <reaction evidence="1 10">
        <text>Endohydrolysis of beta-(1-&gt;4)-linkages between D-glucosamine residues in a partly acetylated chitosan.</text>
        <dbReference type="EC" id="3.2.1.132"/>
    </reaction>
</comment>
<keyword evidence="9 10" id="KW-0624">Polysaccharide degradation</keyword>
<feature type="signal peptide" evidence="10">
    <location>
        <begin position="1"/>
        <end position="18"/>
    </location>
</feature>
<gene>
    <name evidence="12" type="ORF">C8A05DRAFT_15009</name>
</gene>
<dbReference type="PANTHER" id="PTHR42061:SF6">
    <property type="entry name" value="ENDO-CHITOSANASE"/>
    <property type="match status" value="1"/>
</dbReference>
<evidence type="ECO:0000256" key="9">
    <source>
        <dbReference type="ARBA" id="ARBA00023326"/>
    </source>
</evidence>
<evidence type="ECO:0000256" key="8">
    <source>
        <dbReference type="ARBA" id="ARBA00023295"/>
    </source>
</evidence>
<reference evidence="12" key="2">
    <citation type="submission" date="2023-05" db="EMBL/GenBank/DDBJ databases">
        <authorList>
            <consortium name="Lawrence Berkeley National Laboratory"/>
            <person name="Steindorff A."/>
            <person name="Hensen N."/>
            <person name="Bonometti L."/>
            <person name="Westerberg I."/>
            <person name="Brannstrom I.O."/>
            <person name="Guillou S."/>
            <person name="Cros-Aarteil S."/>
            <person name="Calhoun S."/>
            <person name="Haridas S."/>
            <person name="Kuo A."/>
            <person name="Mondo S."/>
            <person name="Pangilinan J."/>
            <person name="Riley R."/>
            <person name="Labutti K."/>
            <person name="Andreopoulos B."/>
            <person name="Lipzen A."/>
            <person name="Chen C."/>
            <person name="Yanf M."/>
            <person name="Daum C."/>
            <person name="Ng V."/>
            <person name="Clum A."/>
            <person name="Ohm R."/>
            <person name="Martin F."/>
            <person name="Silar P."/>
            <person name="Natvig D."/>
            <person name="Lalanne C."/>
            <person name="Gautier V."/>
            <person name="Ament-Velasquez S.L."/>
            <person name="Kruys A."/>
            <person name="Hutchinson M.I."/>
            <person name="Powell A.J."/>
            <person name="Barry K."/>
            <person name="Miller A.N."/>
            <person name="Grigoriev I.V."/>
            <person name="Debuchy R."/>
            <person name="Gladieux P."/>
            <person name="Thoren M.H."/>
            <person name="Johannesson H."/>
        </authorList>
    </citation>
    <scope>NUCLEOTIDE SEQUENCE</scope>
    <source>
        <strain evidence="12">CBS 103.79</strain>
    </source>
</reference>
<dbReference type="PANTHER" id="PTHR42061">
    <property type="entry name" value="ENDO-CHITOSANASE"/>
    <property type="match status" value="1"/>
</dbReference>
<dbReference type="GO" id="GO:0005576">
    <property type="term" value="C:extracellular region"/>
    <property type="evidence" value="ECO:0007669"/>
    <property type="project" value="UniProtKB-SubCell"/>
</dbReference>
<evidence type="ECO:0000256" key="7">
    <source>
        <dbReference type="ARBA" id="ARBA00023277"/>
    </source>
</evidence>
<sequence>MHNRVVLSALVGAASVAARDIPSNVQSFYDSVKAKGACSNKLSSGFYSKDDGPNTFAYCGDHITDYNVIYIKGSGTAFADMDIDCDGEQNGRGDDGRCRSSSDTQSITSFQDIVKGYKKGINDLNAYVHPYVVFGNEGTKSGWKTFDPEHYGIEPLSVIAVVCNGKMFYGIWGDENGDDGDKPMVGEASISMATACFGTSMNGDNGHDETDVLYIAFPGSEAVPGANGANWGATSWSSFESSLGTLGDKLVARIGGGSGNGGSQTTTTKKTTTTKPPAATSSAATTCDWPGHCLGASCTADGDCSDPWACISGKCALDPAVATTTATSKKTTTTKPPAATTSVVSCAWPGHCLGASCSSNGDCSDPWACISGKCAVDPDVDETACEWEGHCLGASCSSDGDCSDPWACISGKCAVDPEV</sequence>
<accession>A0AAN6MLA6</accession>
<evidence type="ECO:0000256" key="4">
    <source>
        <dbReference type="ARBA" id="ARBA00022525"/>
    </source>
</evidence>
<evidence type="ECO:0000313" key="12">
    <source>
        <dbReference type="EMBL" id="KAK3903007.1"/>
    </source>
</evidence>
<evidence type="ECO:0000256" key="10">
    <source>
        <dbReference type="RuleBase" id="RU361208"/>
    </source>
</evidence>
<evidence type="ECO:0000256" key="5">
    <source>
        <dbReference type="ARBA" id="ARBA00022729"/>
    </source>
</evidence>
<evidence type="ECO:0000313" key="13">
    <source>
        <dbReference type="Proteomes" id="UP001303889"/>
    </source>
</evidence>
<keyword evidence="8 10" id="KW-0326">Glycosidase</keyword>
<evidence type="ECO:0000256" key="6">
    <source>
        <dbReference type="ARBA" id="ARBA00022801"/>
    </source>
</evidence>
<keyword evidence="13" id="KW-1185">Reference proteome</keyword>
<feature type="compositionally biased region" description="Low complexity" evidence="11">
    <location>
        <begin position="263"/>
        <end position="281"/>
    </location>
</feature>
<feature type="chain" id="PRO_5042663315" description="Endo-chitosanase" evidence="10">
    <location>
        <begin position="19"/>
        <end position="419"/>
    </location>
</feature>
<keyword evidence="7" id="KW-0119">Carbohydrate metabolism</keyword>
<dbReference type="EC" id="3.2.1.132" evidence="10"/>
<dbReference type="Proteomes" id="UP001303889">
    <property type="component" value="Unassembled WGS sequence"/>
</dbReference>
<dbReference type="GO" id="GO:0016977">
    <property type="term" value="F:chitosanase activity"/>
    <property type="evidence" value="ECO:0007669"/>
    <property type="project" value="UniProtKB-EC"/>
</dbReference>
<keyword evidence="6 10" id="KW-0378">Hydrolase</keyword>
<dbReference type="GO" id="GO:0000272">
    <property type="term" value="P:polysaccharide catabolic process"/>
    <property type="evidence" value="ECO:0007669"/>
    <property type="project" value="UniProtKB-KW"/>
</dbReference>
<name>A0AAN6MLA6_9PEZI</name>
<organism evidence="12 13">
    <name type="scientific">Staphylotrichum tortipilum</name>
    <dbReference type="NCBI Taxonomy" id="2831512"/>
    <lineage>
        <taxon>Eukaryota</taxon>
        <taxon>Fungi</taxon>
        <taxon>Dikarya</taxon>
        <taxon>Ascomycota</taxon>
        <taxon>Pezizomycotina</taxon>
        <taxon>Sordariomycetes</taxon>
        <taxon>Sordariomycetidae</taxon>
        <taxon>Sordariales</taxon>
        <taxon>Chaetomiaceae</taxon>
        <taxon>Staphylotrichum</taxon>
    </lineage>
</organism>
<evidence type="ECO:0000256" key="2">
    <source>
        <dbReference type="ARBA" id="ARBA00004613"/>
    </source>
</evidence>
<proteinExistence type="inferred from homology"/>
<protein>
    <recommendedName>
        <fullName evidence="10">Endo-chitosanase</fullName>
        <ecNumber evidence="10">3.2.1.132</ecNumber>
    </recommendedName>
</protein>
<evidence type="ECO:0000256" key="3">
    <source>
        <dbReference type="ARBA" id="ARBA00007799"/>
    </source>
</evidence>
<keyword evidence="5 10" id="KW-0732">Signal</keyword>